<evidence type="ECO:0000313" key="4">
    <source>
        <dbReference type="Proteomes" id="UP000309215"/>
    </source>
</evidence>
<feature type="compositionally biased region" description="Pro residues" evidence="1">
    <location>
        <begin position="31"/>
        <end position="51"/>
    </location>
</feature>
<reference evidence="3 4" key="1">
    <citation type="submission" date="2019-04" db="EMBL/GenBank/DDBJ databases">
        <authorList>
            <person name="Li Y."/>
            <person name="Wang J."/>
        </authorList>
    </citation>
    <scope>NUCLEOTIDE SEQUENCE [LARGE SCALE GENOMIC DNA]</scope>
    <source>
        <strain evidence="3 4">DSM 14668</strain>
    </source>
</reference>
<dbReference type="Gene3D" id="1.10.1130.10">
    <property type="entry name" value="Flavocytochrome C3, Chain A"/>
    <property type="match status" value="1"/>
</dbReference>
<keyword evidence="2" id="KW-0732">Signal</keyword>
<feature type="chain" id="PRO_5020615426" evidence="2">
    <location>
        <begin position="26"/>
        <end position="569"/>
    </location>
</feature>
<gene>
    <name evidence="3" type="ORF">E8A74_21390</name>
</gene>
<keyword evidence="4" id="KW-1185">Reference proteome</keyword>
<feature type="region of interest" description="Disordered" evidence="1">
    <location>
        <begin position="27"/>
        <end position="51"/>
    </location>
</feature>
<organism evidence="3 4">
    <name type="scientific">Polyangium fumosum</name>
    <dbReference type="NCBI Taxonomy" id="889272"/>
    <lineage>
        <taxon>Bacteria</taxon>
        <taxon>Pseudomonadati</taxon>
        <taxon>Myxococcota</taxon>
        <taxon>Polyangia</taxon>
        <taxon>Polyangiales</taxon>
        <taxon>Polyangiaceae</taxon>
        <taxon>Polyangium</taxon>
    </lineage>
</organism>
<dbReference type="OrthoDB" id="9814800at2"/>
<sequence length="569" mass="60319">MNATNTRYARSAGILLLLWPLGVSCGETPPGGGPGPGPEPEPEVVLPPPLDSLPPVLPTNTDRFATSSQCGQCHFAGPESAVMHDTAGNDISPVYLWRSSMMAFAARDPYYLAVFGEELVKHSGREAFVEETCTRCHAPAGSEEQAQAGAHLTFDALVAGDGEEAHLARDGVTCTLCHQIADDGLGKTQSFGGGFVIGYERKIYGPHLVPKVDPMELIVNYTPTASTHITKSEVCATCHTVLVPVMKGDQRVGDFLEQAPYLEWKNSTFASGVPCATCHLPTQDAAKVDISSPIAKFPAGLGERTPYGQHRFSGGNSYMLRILADNVEWTGASVAPEELEQSAARAEAHIAEGGGVKILSASMVGSALSVEVQVENHAGHKFPTGYPSRRAWLHLRAEGAGGDVLFESGGFDATGALVDRAGARLDRADAVLPHLDLVTKESEVQVYEAVAKDATGAPTHRPLASVGFVKDNRLLPLGWSSADTWIDWIGPVGVSGDGTFQAGFDRVTYKIEGGAAVRRVTVELLYQSVRPTELDALARVPHPAAVRFSGMASARPSIPVVAAQALIEL</sequence>
<name>A0A4U1JA31_9BACT</name>
<accession>A0A4U1JA31</accession>
<evidence type="ECO:0000256" key="1">
    <source>
        <dbReference type="SAM" id="MobiDB-lite"/>
    </source>
</evidence>
<dbReference type="AlphaFoldDB" id="A0A4U1JA31"/>
<dbReference type="InterPro" id="IPR036280">
    <property type="entry name" value="Multihaem_cyt_sf"/>
</dbReference>
<dbReference type="PROSITE" id="PS51257">
    <property type="entry name" value="PROKAR_LIPOPROTEIN"/>
    <property type="match status" value="1"/>
</dbReference>
<comment type="caution">
    <text evidence="3">The sequence shown here is derived from an EMBL/GenBank/DDBJ whole genome shotgun (WGS) entry which is preliminary data.</text>
</comment>
<feature type="signal peptide" evidence="2">
    <location>
        <begin position="1"/>
        <end position="25"/>
    </location>
</feature>
<evidence type="ECO:0000313" key="3">
    <source>
        <dbReference type="EMBL" id="TKD05104.1"/>
    </source>
</evidence>
<dbReference type="Proteomes" id="UP000309215">
    <property type="component" value="Unassembled WGS sequence"/>
</dbReference>
<dbReference type="SUPFAM" id="SSF48695">
    <property type="entry name" value="Multiheme cytochromes"/>
    <property type="match status" value="1"/>
</dbReference>
<protein>
    <submittedName>
        <fullName evidence="3">Uncharacterized protein</fullName>
    </submittedName>
</protein>
<evidence type="ECO:0000256" key="2">
    <source>
        <dbReference type="SAM" id="SignalP"/>
    </source>
</evidence>
<dbReference type="RefSeq" id="WP_136930911.1">
    <property type="nucleotide sequence ID" value="NZ_SSMQ01000022.1"/>
</dbReference>
<dbReference type="EMBL" id="SSMQ01000022">
    <property type="protein sequence ID" value="TKD05104.1"/>
    <property type="molecule type" value="Genomic_DNA"/>
</dbReference>
<proteinExistence type="predicted"/>